<reference evidence="1" key="2">
    <citation type="submission" date="2023-05" db="EMBL/GenBank/DDBJ databases">
        <authorList>
            <consortium name="Lawrence Berkeley National Laboratory"/>
            <person name="Steindorff A."/>
            <person name="Hensen N."/>
            <person name="Bonometti L."/>
            <person name="Westerberg I."/>
            <person name="Brannstrom I.O."/>
            <person name="Guillou S."/>
            <person name="Cros-Aarteil S."/>
            <person name="Calhoun S."/>
            <person name="Haridas S."/>
            <person name="Kuo A."/>
            <person name="Mondo S."/>
            <person name="Pangilinan J."/>
            <person name="Riley R."/>
            <person name="Labutti K."/>
            <person name="Andreopoulos B."/>
            <person name="Lipzen A."/>
            <person name="Chen C."/>
            <person name="Yanf M."/>
            <person name="Daum C."/>
            <person name="Ng V."/>
            <person name="Clum A."/>
            <person name="Ohm R."/>
            <person name="Martin F."/>
            <person name="Silar P."/>
            <person name="Natvig D."/>
            <person name="Lalanne C."/>
            <person name="Gautier V."/>
            <person name="Ament-Velasquez S.L."/>
            <person name="Kruys A."/>
            <person name="Hutchinson M.I."/>
            <person name="Powell A.J."/>
            <person name="Barry K."/>
            <person name="Miller A.N."/>
            <person name="Grigoriev I.V."/>
            <person name="Debuchy R."/>
            <person name="Gladieux P."/>
            <person name="Thoren M.H."/>
            <person name="Johannesson H."/>
        </authorList>
    </citation>
    <scope>NUCLEOTIDE SEQUENCE</scope>
    <source>
        <strain evidence="1">CBS 538.74</strain>
    </source>
</reference>
<protein>
    <recommendedName>
        <fullName evidence="3">F-box domain-containing protein</fullName>
    </recommendedName>
</protein>
<organism evidence="1 2">
    <name type="scientific">Chaetomidium leptoderma</name>
    <dbReference type="NCBI Taxonomy" id="669021"/>
    <lineage>
        <taxon>Eukaryota</taxon>
        <taxon>Fungi</taxon>
        <taxon>Dikarya</taxon>
        <taxon>Ascomycota</taxon>
        <taxon>Pezizomycotina</taxon>
        <taxon>Sordariomycetes</taxon>
        <taxon>Sordariomycetidae</taxon>
        <taxon>Sordariales</taxon>
        <taxon>Chaetomiaceae</taxon>
        <taxon>Chaetomidium</taxon>
    </lineage>
</organism>
<dbReference type="EMBL" id="MU856872">
    <property type="protein sequence ID" value="KAK4156240.1"/>
    <property type="molecule type" value="Genomic_DNA"/>
</dbReference>
<accession>A0AAN6VTM5</accession>
<evidence type="ECO:0008006" key="3">
    <source>
        <dbReference type="Google" id="ProtNLM"/>
    </source>
</evidence>
<proteinExistence type="predicted"/>
<evidence type="ECO:0000313" key="1">
    <source>
        <dbReference type="EMBL" id="KAK4156240.1"/>
    </source>
</evidence>
<dbReference type="AlphaFoldDB" id="A0AAN6VTM5"/>
<comment type="caution">
    <text evidence="1">The sequence shown here is derived from an EMBL/GenBank/DDBJ whole genome shotgun (WGS) entry which is preliminary data.</text>
</comment>
<sequence>MGRISFHNLLSCLRGQRKREVCCTPGVEPPSSSLPPPQPPPAFLQLPADIVLYLCQVHLPPASAVALSLIHKALFNLVFPRARLGLDMNALERQDLQLLLEKDLGYAWWYCHYCSLLHPISTQGPTGGTCDSYSWMVGWDSSHPYHNRRWLEGSSFSVDYQSVRLAMNRHFLGPLKGLPLESFNVEASSTTLTPWQGKWLPWQERWSARVVQDELFLSATRTLSGAGWTDDSLRAAFDHEQRQICGHVRTSGPAFYSINPLLRPSPTSSTFCYIHALLRPTPTSASVFTPCHDLIESCRRCLTDFAITVEQRLEDVKEGCVEEQPTAFWFISITSYQRLGSGRSPMDIQWEAFGNPMTASANRMQRDMSAYPPGAVKAMWESHELQH</sequence>
<reference evidence="1" key="1">
    <citation type="journal article" date="2023" name="Mol. Phylogenet. Evol.">
        <title>Genome-scale phylogeny and comparative genomics of the fungal order Sordariales.</title>
        <authorList>
            <person name="Hensen N."/>
            <person name="Bonometti L."/>
            <person name="Westerberg I."/>
            <person name="Brannstrom I.O."/>
            <person name="Guillou S."/>
            <person name="Cros-Aarteil S."/>
            <person name="Calhoun S."/>
            <person name="Haridas S."/>
            <person name="Kuo A."/>
            <person name="Mondo S."/>
            <person name="Pangilinan J."/>
            <person name="Riley R."/>
            <person name="LaButti K."/>
            <person name="Andreopoulos B."/>
            <person name="Lipzen A."/>
            <person name="Chen C."/>
            <person name="Yan M."/>
            <person name="Daum C."/>
            <person name="Ng V."/>
            <person name="Clum A."/>
            <person name="Steindorff A."/>
            <person name="Ohm R.A."/>
            <person name="Martin F."/>
            <person name="Silar P."/>
            <person name="Natvig D.O."/>
            <person name="Lalanne C."/>
            <person name="Gautier V."/>
            <person name="Ament-Velasquez S.L."/>
            <person name="Kruys A."/>
            <person name="Hutchinson M.I."/>
            <person name="Powell A.J."/>
            <person name="Barry K."/>
            <person name="Miller A.N."/>
            <person name="Grigoriev I.V."/>
            <person name="Debuchy R."/>
            <person name="Gladieux P."/>
            <person name="Hiltunen Thoren M."/>
            <person name="Johannesson H."/>
        </authorList>
    </citation>
    <scope>NUCLEOTIDE SEQUENCE</scope>
    <source>
        <strain evidence="1">CBS 538.74</strain>
    </source>
</reference>
<gene>
    <name evidence="1" type="ORF">C8A00DRAFT_12833</name>
</gene>
<keyword evidence="2" id="KW-1185">Reference proteome</keyword>
<name>A0AAN6VTM5_9PEZI</name>
<evidence type="ECO:0000313" key="2">
    <source>
        <dbReference type="Proteomes" id="UP001302745"/>
    </source>
</evidence>
<dbReference type="Proteomes" id="UP001302745">
    <property type="component" value="Unassembled WGS sequence"/>
</dbReference>